<dbReference type="Gene3D" id="3.40.50.300">
    <property type="entry name" value="P-loop containing nucleotide triphosphate hydrolases"/>
    <property type="match status" value="1"/>
</dbReference>
<organism evidence="3 4">
    <name type="scientific">Alkalilimnicola ehrlichii (strain ATCC BAA-1101 / DSM 17681 / MLHE-1)</name>
    <dbReference type="NCBI Taxonomy" id="187272"/>
    <lineage>
        <taxon>Bacteria</taxon>
        <taxon>Pseudomonadati</taxon>
        <taxon>Pseudomonadota</taxon>
        <taxon>Gammaproteobacteria</taxon>
        <taxon>Chromatiales</taxon>
        <taxon>Ectothiorhodospiraceae</taxon>
        <taxon>Alkalilimnicola</taxon>
    </lineage>
</organism>
<dbReference type="Pfam" id="PF13541">
    <property type="entry name" value="ChlI"/>
    <property type="match status" value="1"/>
</dbReference>
<dbReference type="InterPro" id="IPR027417">
    <property type="entry name" value="P-loop_NTPase"/>
</dbReference>
<dbReference type="InterPro" id="IPR014721">
    <property type="entry name" value="Ribsml_uS5_D2-typ_fold_subgr"/>
</dbReference>
<dbReference type="PANTHER" id="PTHR32039:SF7">
    <property type="entry name" value="COMPETENCE PROTEIN COMM"/>
    <property type="match status" value="1"/>
</dbReference>
<dbReference type="InterPro" id="IPR003593">
    <property type="entry name" value="AAA+_ATPase"/>
</dbReference>
<comment type="similarity">
    <text evidence="1">Belongs to the Mg-chelatase subunits D/I family. ComM subfamily.</text>
</comment>
<evidence type="ECO:0000313" key="4">
    <source>
        <dbReference type="Proteomes" id="UP000001962"/>
    </source>
</evidence>
<dbReference type="HOGENOM" id="CLU_026145_1_1_6"/>
<dbReference type="SMART" id="SM00382">
    <property type="entry name" value="AAA"/>
    <property type="match status" value="1"/>
</dbReference>
<dbReference type="RefSeq" id="WP_011627835.1">
    <property type="nucleotide sequence ID" value="NC_008340.1"/>
</dbReference>
<dbReference type="InterPro" id="IPR045006">
    <property type="entry name" value="CHLI-like"/>
</dbReference>
<feature type="domain" description="AAA+ ATPase" evidence="2">
    <location>
        <begin position="208"/>
        <end position="390"/>
    </location>
</feature>
<dbReference type="OrthoDB" id="9813147at2"/>
<dbReference type="InterPro" id="IPR000523">
    <property type="entry name" value="Mg_chelatse_chII-like_cat_dom"/>
</dbReference>
<dbReference type="eggNOG" id="COG0606">
    <property type="taxonomic scope" value="Bacteria"/>
</dbReference>
<dbReference type="InterPro" id="IPR004482">
    <property type="entry name" value="Mg_chelat-rel"/>
</dbReference>
<gene>
    <name evidence="3" type="ordered locus">Mlg_0082</name>
</gene>
<dbReference type="PANTHER" id="PTHR32039">
    <property type="entry name" value="MAGNESIUM-CHELATASE SUBUNIT CHLI"/>
    <property type="match status" value="1"/>
</dbReference>
<dbReference type="NCBIfam" id="TIGR00368">
    <property type="entry name" value="YifB family Mg chelatase-like AAA ATPase"/>
    <property type="match status" value="1"/>
</dbReference>
<dbReference type="SUPFAM" id="SSF54211">
    <property type="entry name" value="Ribosomal protein S5 domain 2-like"/>
    <property type="match status" value="1"/>
</dbReference>
<dbReference type="InterPro" id="IPR025158">
    <property type="entry name" value="Mg_chelat-rel_C"/>
</dbReference>
<keyword evidence="4" id="KW-1185">Reference proteome</keyword>
<dbReference type="SUPFAM" id="SSF52540">
    <property type="entry name" value="P-loop containing nucleoside triphosphate hydrolases"/>
    <property type="match status" value="1"/>
</dbReference>
<evidence type="ECO:0000313" key="3">
    <source>
        <dbReference type="EMBL" id="ABI55439.1"/>
    </source>
</evidence>
<accession>Q0ACJ8</accession>
<dbReference type="KEGG" id="aeh:Mlg_0082"/>
<dbReference type="Gene3D" id="3.30.230.10">
    <property type="match status" value="1"/>
</dbReference>
<reference evidence="4" key="1">
    <citation type="submission" date="2006-08" db="EMBL/GenBank/DDBJ databases">
        <title>Complete sequence of Alkalilimnicola ehrilichei MLHE-1.</title>
        <authorList>
            <person name="Copeland A."/>
            <person name="Lucas S."/>
            <person name="Lapidus A."/>
            <person name="Barry K."/>
            <person name="Detter J.C."/>
            <person name="Glavina del Rio T."/>
            <person name="Hammon N."/>
            <person name="Israni S."/>
            <person name="Dalin E."/>
            <person name="Tice H."/>
            <person name="Pitluck S."/>
            <person name="Sims D."/>
            <person name="Brettin T."/>
            <person name="Bruce D."/>
            <person name="Han C."/>
            <person name="Tapia R."/>
            <person name="Gilna P."/>
            <person name="Schmutz J."/>
            <person name="Larimer F."/>
            <person name="Land M."/>
            <person name="Hauser L."/>
            <person name="Kyrpides N."/>
            <person name="Mikhailova N."/>
            <person name="Oremland R.S."/>
            <person name="Hoeft S.E."/>
            <person name="Switzer-Blum J."/>
            <person name="Kulp T."/>
            <person name="King G."/>
            <person name="Tabita R."/>
            <person name="Witte B."/>
            <person name="Santini J.M."/>
            <person name="Basu P."/>
            <person name="Hollibaugh J.T."/>
            <person name="Xie G."/>
            <person name="Stolz J.F."/>
            <person name="Richardson P."/>
        </authorList>
    </citation>
    <scope>NUCLEOTIDE SEQUENCE [LARGE SCALE GENOMIC DNA]</scope>
    <source>
        <strain evidence="4">ATCC BAA-1101 / DSM 17681 / MLHE-1</strain>
    </source>
</reference>
<proteinExistence type="inferred from homology"/>
<dbReference type="Pfam" id="PF01078">
    <property type="entry name" value="Mg_chelatase"/>
    <property type="match status" value="1"/>
</dbReference>
<dbReference type="InterPro" id="IPR020568">
    <property type="entry name" value="Ribosomal_Su5_D2-typ_SF"/>
</dbReference>
<protein>
    <submittedName>
        <fullName evidence="3">Mg chelatase, subunit ChlI</fullName>
    </submittedName>
</protein>
<dbReference type="Pfam" id="PF13335">
    <property type="entry name" value="Mg_chelatase_C"/>
    <property type="match status" value="1"/>
</dbReference>
<evidence type="ECO:0000259" key="2">
    <source>
        <dbReference type="SMART" id="SM00382"/>
    </source>
</evidence>
<evidence type="ECO:0000256" key="1">
    <source>
        <dbReference type="ARBA" id="ARBA00006354"/>
    </source>
</evidence>
<dbReference type="EMBL" id="CP000453">
    <property type="protein sequence ID" value="ABI55439.1"/>
    <property type="molecule type" value="Genomic_DNA"/>
</dbReference>
<dbReference type="GO" id="GO:0005524">
    <property type="term" value="F:ATP binding"/>
    <property type="evidence" value="ECO:0007669"/>
    <property type="project" value="InterPro"/>
</dbReference>
<dbReference type="Proteomes" id="UP000001962">
    <property type="component" value="Chromosome"/>
</dbReference>
<name>Q0ACJ8_ALKEH</name>
<dbReference type="AlphaFoldDB" id="Q0ACJ8"/>
<sequence length="505" mass="52763">MSLAVVHTRASLGLAAPEVTVEVHIGPGLPALAIVGLPETAVREARERVRSALTMAGFEFPAGRITVNLAPADLPKGGGRYDLPIALGILRASEQLNAPLGDWEFAGELALSGRLRAIPGLLPLAVQARKAGRGLVVPEACGGEVALVHRNALTAGHLLDVCRHLGGEACLAPACARASEPAGAPVADLADVRGQAGARRALEIAAAGGHALLLCGPPGTGKSMLAARLPGILPAMTEAEALEAAAVASVSHAGFRPEQWARRPFRQPHHSASQAALIGGGRKPGPGEASLAHRGILFLDELPEFSRGALEALREPLETGEVHISRASARVSYPARFQLIAAMNPCPCGHLGDPAGRCRCTPEQVQRYRGRLSGPLMDRLDMQVAVPRLSATELQVDGATGEDSEVVRARVTAARARQQARAGVENAHLQGRALEAHCRLAPTDARLLARAMEQLGLSARAYHRVLRLARTIADLEGADAIHSPHLTEALALRRGLEPGRGAVGP</sequence>
<dbReference type="NCBIfam" id="NF007365">
    <property type="entry name" value="PRK09862.1"/>
    <property type="match status" value="1"/>
</dbReference>